<feature type="transmembrane region" description="Helical" evidence="2">
    <location>
        <begin position="225"/>
        <end position="241"/>
    </location>
</feature>
<keyword evidence="2" id="KW-1133">Transmembrane helix</keyword>
<feature type="transmembrane region" description="Helical" evidence="2">
    <location>
        <begin position="163"/>
        <end position="187"/>
    </location>
</feature>
<feature type="transmembrane region" description="Helical" evidence="2">
    <location>
        <begin position="86"/>
        <end position="107"/>
    </location>
</feature>
<name>A0A5C4X266_9MICO</name>
<keyword evidence="2" id="KW-0812">Transmembrane</keyword>
<proteinExistence type="predicted"/>
<evidence type="ECO:0000256" key="2">
    <source>
        <dbReference type="SAM" id="Phobius"/>
    </source>
</evidence>
<comment type="caution">
    <text evidence="3">The sequence shown here is derived from an EMBL/GenBank/DDBJ whole genome shotgun (WGS) entry which is preliminary data.</text>
</comment>
<dbReference type="EMBL" id="VDMQ01000005">
    <property type="protein sequence ID" value="TNM54867.1"/>
    <property type="molecule type" value="Genomic_DNA"/>
</dbReference>
<dbReference type="InterPro" id="IPR009339">
    <property type="entry name" value="DUF998"/>
</dbReference>
<organism evidence="3 4">
    <name type="scientific">Brevibacterium sediminis</name>
    <dbReference type="NCBI Taxonomy" id="1857024"/>
    <lineage>
        <taxon>Bacteria</taxon>
        <taxon>Bacillati</taxon>
        <taxon>Actinomycetota</taxon>
        <taxon>Actinomycetes</taxon>
        <taxon>Micrococcales</taxon>
        <taxon>Brevibacteriaceae</taxon>
        <taxon>Brevibacterium</taxon>
    </lineage>
</organism>
<protein>
    <submittedName>
        <fullName evidence="3">DUF998 domain-containing protein</fullName>
    </submittedName>
</protein>
<dbReference type="Proteomes" id="UP000314223">
    <property type="component" value="Unassembled WGS sequence"/>
</dbReference>
<evidence type="ECO:0000313" key="3">
    <source>
        <dbReference type="EMBL" id="TNM54867.1"/>
    </source>
</evidence>
<feature type="region of interest" description="Disordered" evidence="1">
    <location>
        <begin position="1"/>
        <end position="29"/>
    </location>
</feature>
<evidence type="ECO:0000313" key="4">
    <source>
        <dbReference type="Proteomes" id="UP000314223"/>
    </source>
</evidence>
<reference evidence="3 4" key="1">
    <citation type="submission" date="2019-06" db="EMBL/GenBank/DDBJ databases">
        <authorList>
            <person name="Mardanova A.M."/>
            <person name="Pudova D.S."/>
            <person name="Shagimardanova E.I."/>
            <person name="Gogoleva N.E."/>
            <person name="Lutfullin M.T."/>
            <person name="Hadieva G.F."/>
            <person name="Sharipova M.R."/>
        </authorList>
    </citation>
    <scope>NUCLEOTIDE SEQUENCE [LARGE SCALE GENOMIC DNA]</scope>
    <source>
        <strain evidence="3 4">MG-1</strain>
    </source>
</reference>
<accession>A0A5C4X266</accession>
<feature type="transmembrane region" description="Helical" evidence="2">
    <location>
        <begin position="42"/>
        <end position="66"/>
    </location>
</feature>
<feature type="transmembrane region" description="Helical" evidence="2">
    <location>
        <begin position="194"/>
        <end position="213"/>
    </location>
</feature>
<feature type="transmembrane region" description="Helical" evidence="2">
    <location>
        <begin position="119"/>
        <end position="138"/>
    </location>
</feature>
<keyword evidence="2" id="KW-0472">Membrane</keyword>
<dbReference type="AlphaFoldDB" id="A0A5C4X266"/>
<sequence length="263" mass="28053">MSRSARPSPSPWPSRKDIEVPGRIAGTGPTARAETITGFERFAGWGLAVAVIVFYNTWTLAFLSPYTDPLAGYISELAADNQPAAWVFRGGDLISGMLMVLIACRTLSGSRVQVRDWRWVVAAGTALTGIGTIADVIWNMPCSPSFDDACRAAADSGALEPEFLAHTITSSVVTVAVCASMIAAAIPSRGPRRWVPVILTVLIVLSSAVSGAIEELMRSGQGYVQISQILIVSGWIGWLAVDVHRPLMIERVLSDAEALADGR</sequence>
<evidence type="ECO:0000256" key="1">
    <source>
        <dbReference type="SAM" id="MobiDB-lite"/>
    </source>
</evidence>
<gene>
    <name evidence="3" type="ORF">FHQ09_10200</name>
</gene>
<dbReference type="Pfam" id="PF06197">
    <property type="entry name" value="DUF998"/>
    <property type="match status" value="1"/>
</dbReference>